<dbReference type="Proteomes" id="UP001499841">
    <property type="component" value="Unassembled WGS sequence"/>
</dbReference>
<evidence type="ECO:0000313" key="3">
    <source>
        <dbReference type="EMBL" id="GAA4287372.1"/>
    </source>
</evidence>
<feature type="compositionally biased region" description="Basic and acidic residues" evidence="1">
    <location>
        <begin position="54"/>
        <end position="67"/>
    </location>
</feature>
<protein>
    <recommendedName>
        <fullName evidence="2">DUF6318 domain-containing protein</fullName>
    </recommendedName>
</protein>
<evidence type="ECO:0000313" key="4">
    <source>
        <dbReference type="Proteomes" id="UP001499841"/>
    </source>
</evidence>
<comment type="caution">
    <text evidence="3">The sequence shown here is derived from an EMBL/GenBank/DDBJ whole genome shotgun (WGS) entry which is preliminary data.</text>
</comment>
<dbReference type="RefSeq" id="WP_345039954.1">
    <property type="nucleotide sequence ID" value="NZ_BAABBA010000007.1"/>
</dbReference>
<feature type="domain" description="DUF6318" evidence="2">
    <location>
        <begin position="59"/>
        <end position="194"/>
    </location>
</feature>
<proteinExistence type="predicted"/>
<dbReference type="PROSITE" id="PS51257">
    <property type="entry name" value="PROKAR_LIPOPROTEIN"/>
    <property type="match status" value="1"/>
</dbReference>
<name>A0ABP8ETP3_9MICO</name>
<gene>
    <name evidence="3" type="ORF">GCM10022262_17310</name>
</gene>
<dbReference type="EMBL" id="BAABBA010000007">
    <property type="protein sequence ID" value="GAA4287372.1"/>
    <property type="molecule type" value="Genomic_DNA"/>
</dbReference>
<feature type="compositionally biased region" description="Low complexity" evidence="1">
    <location>
        <begin position="34"/>
        <end position="49"/>
    </location>
</feature>
<reference evidence="4" key="1">
    <citation type="journal article" date="2019" name="Int. J. Syst. Evol. Microbiol.">
        <title>The Global Catalogue of Microorganisms (GCM) 10K type strain sequencing project: providing services to taxonomists for standard genome sequencing and annotation.</title>
        <authorList>
            <consortium name="The Broad Institute Genomics Platform"/>
            <consortium name="The Broad Institute Genome Sequencing Center for Infectious Disease"/>
            <person name="Wu L."/>
            <person name="Ma J."/>
        </authorList>
    </citation>
    <scope>NUCLEOTIDE SEQUENCE [LARGE SCALE GENOMIC DNA]</scope>
    <source>
        <strain evidence="4">JCM 17459</strain>
    </source>
</reference>
<feature type="region of interest" description="Disordered" evidence="1">
    <location>
        <begin position="31"/>
        <end position="67"/>
    </location>
</feature>
<evidence type="ECO:0000256" key="1">
    <source>
        <dbReference type="SAM" id="MobiDB-lite"/>
    </source>
</evidence>
<keyword evidence="4" id="KW-1185">Reference proteome</keyword>
<evidence type="ECO:0000259" key="2">
    <source>
        <dbReference type="Pfam" id="PF19843"/>
    </source>
</evidence>
<organism evidence="3 4">
    <name type="scientific">Georgenia daeguensis</name>
    <dbReference type="NCBI Taxonomy" id="908355"/>
    <lineage>
        <taxon>Bacteria</taxon>
        <taxon>Bacillati</taxon>
        <taxon>Actinomycetota</taxon>
        <taxon>Actinomycetes</taxon>
        <taxon>Micrococcales</taxon>
        <taxon>Bogoriellaceae</taxon>
        <taxon>Georgenia</taxon>
    </lineage>
</organism>
<dbReference type="InterPro" id="IPR046281">
    <property type="entry name" value="DUF6318"/>
</dbReference>
<accession>A0ABP8ETP3</accession>
<sequence length="205" mass="21637">MPQGERLHRRLTVLGAVLVLAGGIAACTSGGGAEPDPTAGATGTATAPPSEDPPAERPEVEKPVPPETMARDDVAGAEAAAQYFLELYRYTYATGDLNAFQEMSHADCIFCSEVADDVSALYGKGGYVKDGAFTVERVSGQAPVEGNDFYRVDLLVTEAPSVRFEGSGDSQERSGGSNLLIFAVGRADTGWMVREVQIEEPDFNG</sequence>
<dbReference type="Pfam" id="PF19843">
    <property type="entry name" value="DUF6318"/>
    <property type="match status" value="1"/>
</dbReference>